<protein>
    <submittedName>
        <fullName evidence="1">Uncharacterized protein</fullName>
    </submittedName>
</protein>
<evidence type="ECO:0000313" key="2">
    <source>
        <dbReference type="Proteomes" id="UP000095342"/>
    </source>
</evidence>
<evidence type="ECO:0000313" key="1">
    <source>
        <dbReference type="EMBL" id="AOV17342.1"/>
    </source>
</evidence>
<dbReference type="Proteomes" id="UP000095342">
    <property type="component" value="Chromosome"/>
</dbReference>
<organism evidence="1 2">
    <name type="scientific">Acidihalobacter aeolianus</name>
    <dbReference type="NCBI Taxonomy" id="2792603"/>
    <lineage>
        <taxon>Bacteria</taxon>
        <taxon>Pseudomonadati</taxon>
        <taxon>Pseudomonadota</taxon>
        <taxon>Gammaproteobacteria</taxon>
        <taxon>Chromatiales</taxon>
        <taxon>Ectothiorhodospiraceae</taxon>
        <taxon>Acidihalobacter</taxon>
    </lineage>
</organism>
<dbReference type="AlphaFoldDB" id="A0A1D8K8P8"/>
<reference evidence="1 2" key="1">
    <citation type="submission" date="2016-09" db="EMBL/GenBank/DDBJ databases">
        <title>Acidihalobacter prosperus V6 (DSM14174).</title>
        <authorList>
            <person name="Khaleque H.N."/>
            <person name="Ramsay J.P."/>
            <person name="Murphy R.J.T."/>
            <person name="Kaksonen A.H."/>
            <person name="Boxall N.J."/>
            <person name="Watkin E.L.J."/>
        </authorList>
    </citation>
    <scope>NUCLEOTIDE SEQUENCE [LARGE SCALE GENOMIC DNA]</scope>
    <source>
        <strain evidence="1 2">V6</strain>
    </source>
</reference>
<name>A0A1D8K8P8_9GAMM</name>
<keyword evidence="2" id="KW-1185">Reference proteome</keyword>
<accession>A0A1D8K8P8</accession>
<dbReference type="EMBL" id="CP017448">
    <property type="protein sequence ID" value="AOV17342.1"/>
    <property type="molecule type" value="Genomic_DNA"/>
</dbReference>
<dbReference type="KEGG" id="aaeo:BJI67_09960"/>
<gene>
    <name evidence="1" type="ORF">BJI67_09960</name>
</gene>
<proteinExistence type="predicted"/>
<sequence>MSLGYQHPINLSQHLMRVLGVLKHMWQDHQIKRFGAKRQGFWTSKYSNGTSNATETHPLLYPAPVKQ</sequence>